<sequence>MVPNELTSRWLQAEDLIHFLEMGDLIEFRRVVRDRHHVYTHWAVYLGFMEGVHLVIHLSNGESDFGVDMDLPRRDSIKLKLTNQAEVTVRTDEFAMVAGPDFCRINNDVDSVINPFPPVIIRDRALQYLGTGDYSILSNNCEHFAKWARYGSRESRQATVAKSMILGSTALVLTGSFTAGLTATAVGFGLSYAATRLRRHFSFMPQIFR</sequence>
<feature type="domain" description="LRAT" evidence="6">
    <location>
        <begin position="31"/>
        <end position="157"/>
    </location>
</feature>
<evidence type="ECO:0000313" key="8">
    <source>
        <dbReference type="Proteomes" id="UP000298663"/>
    </source>
</evidence>
<keyword evidence="8" id="KW-1185">Reference proteome</keyword>
<evidence type="ECO:0000256" key="5">
    <source>
        <dbReference type="SAM" id="Phobius"/>
    </source>
</evidence>
<dbReference type="GO" id="GO:0008970">
    <property type="term" value="F:phospholipase A1 activity"/>
    <property type="evidence" value="ECO:0007669"/>
    <property type="project" value="TreeGrafter"/>
</dbReference>
<dbReference type="GO" id="GO:0005737">
    <property type="term" value="C:cytoplasm"/>
    <property type="evidence" value="ECO:0007669"/>
    <property type="project" value="TreeGrafter"/>
</dbReference>
<protein>
    <recommendedName>
        <fullName evidence="6">LRAT domain-containing protein</fullName>
    </recommendedName>
</protein>
<dbReference type="OrthoDB" id="421951at2759"/>
<comment type="similarity">
    <text evidence="1">Belongs to the H-rev107 family.</text>
</comment>
<reference evidence="7 8" key="2">
    <citation type="journal article" date="2019" name="G3 (Bethesda)">
        <title>Hybrid Assembly of the Genome of the Entomopathogenic Nematode Steinernema carpocapsae Identifies the X-Chromosome.</title>
        <authorList>
            <person name="Serra L."/>
            <person name="Macchietto M."/>
            <person name="Macias-Munoz A."/>
            <person name="McGill C.J."/>
            <person name="Rodriguez I.M."/>
            <person name="Rodriguez B."/>
            <person name="Murad R."/>
            <person name="Mortazavi A."/>
        </authorList>
    </citation>
    <scope>NUCLEOTIDE SEQUENCE [LARGE SCALE GENOMIC DNA]</scope>
    <source>
        <strain evidence="7 8">ALL</strain>
    </source>
</reference>
<accession>A0A4U5M2Z0</accession>
<comment type="caution">
    <text evidence="7">The sequence shown here is derived from an EMBL/GenBank/DDBJ whole genome shotgun (WGS) entry which is preliminary data.</text>
</comment>
<keyword evidence="5" id="KW-0812">Transmembrane</keyword>
<keyword evidence="3" id="KW-0378">Hydrolase</keyword>
<dbReference type="AlphaFoldDB" id="A0A4U5M2Z0"/>
<feature type="transmembrane region" description="Helical" evidence="5">
    <location>
        <begin position="170"/>
        <end position="194"/>
    </location>
</feature>
<dbReference type="Proteomes" id="UP000298663">
    <property type="component" value="Unassembled WGS sequence"/>
</dbReference>
<dbReference type="STRING" id="34508.A0A4U5M2Z0"/>
<reference evidence="7 8" key="1">
    <citation type="journal article" date="2015" name="Genome Biol.">
        <title>Comparative genomics of Steinernema reveals deeply conserved gene regulatory networks.</title>
        <authorList>
            <person name="Dillman A.R."/>
            <person name="Macchietto M."/>
            <person name="Porter C.F."/>
            <person name="Rogers A."/>
            <person name="Williams B."/>
            <person name="Antoshechkin I."/>
            <person name="Lee M.M."/>
            <person name="Goodwin Z."/>
            <person name="Lu X."/>
            <person name="Lewis E.E."/>
            <person name="Goodrich-Blair H."/>
            <person name="Stock S.P."/>
            <person name="Adams B.J."/>
            <person name="Sternberg P.W."/>
            <person name="Mortazavi A."/>
        </authorList>
    </citation>
    <scope>NUCLEOTIDE SEQUENCE [LARGE SCALE GENOMIC DNA]</scope>
    <source>
        <strain evidence="7 8">ALL</strain>
    </source>
</reference>
<dbReference type="PANTHER" id="PTHR13943:SF77">
    <property type="entry name" value="LRAT DOMAIN-CONTAINING PROTEIN"/>
    <property type="match status" value="1"/>
</dbReference>
<dbReference type="GO" id="GO:0004623">
    <property type="term" value="F:phospholipase A2 activity"/>
    <property type="evidence" value="ECO:0007669"/>
    <property type="project" value="TreeGrafter"/>
</dbReference>
<evidence type="ECO:0000256" key="1">
    <source>
        <dbReference type="ARBA" id="ARBA00007824"/>
    </source>
</evidence>
<dbReference type="GO" id="GO:0070292">
    <property type="term" value="P:N-acylphosphatidylethanolamine metabolic process"/>
    <property type="evidence" value="ECO:0007669"/>
    <property type="project" value="TreeGrafter"/>
</dbReference>
<keyword evidence="5" id="KW-0472">Membrane</keyword>
<organism evidence="7 8">
    <name type="scientific">Steinernema carpocapsae</name>
    <name type="common">Entomopathogenic nematode</name>
    <dbReference type="NCBI Taxonomy" id="34508"/>
    <lineage>
        <taxon>Eukaryota</taxon>
        <taxon>Metazoa</taxon>
        <taxon>Ecdysozoa</taxon>
        <taxon>Nematoda</taxon>
        <taxon>Chromadorea</taxon>
        <taxon>Rhabditida</taxon>
        <taxon>Tylenchina</taxon>
        <taxon>Panagrolaimomorpha</taxon>
        <taxon>Strongyloidoidea</taxon>
        <taxon>Steinernematidae</taxon>
        <taxon>Steinernema</taxon>
    </lineage>
</organism>
<evidence type="ECO:0000313" key="7">
    <source>
        <dbReference type="EMBL" id="TKR63109.1"/>
    </source>
</evidence>
<gene>
    <name evidence="7" type="ORF">L596_026984</name>
</gene>
<proteinExistence type="inferred from homology"/>
<evidence type="ECO:0000256" key="4">
    <source>
        <dbReference type="ARBA" id="ARBA00023098"/>
    </source>
</evidence>
<dbReference type="PANTHER" id="PTHR13943">
    <property type="entry name" value="HRAS-LIKE SUPPRESSOR - RELATED"/>
    <property type="match status" value="1"/>
</dbReference>
<dbReference type="Pfam" id="PF04970">
    <property type="entry name" value="LRAT"/>
    <property type="match status" value="1"/>
</dbReference>
<keyword evidence="4" id="KW-0443">Lipid metabolism</keyword>
<dbReference type="Gene3D" id="3.90.1720.10">
    <property type="entry name" value="endopeptidase domain like (from Nostoc punctiforme)"/>
    <property type="match status" value="1"/>
</dbReference>
<evidence type="ECO:0000256" key="2">
    <source>
        <dbReference type="ARBA" id="ARBA00022679"/>
    </source>
</evidence>
<name>A0A4U5M2Z0_STECR</name>
<dbReference type="InterPro" id="IPR051496">
    <property type="entry name" value="H-rev107_PLA/AT"/>
</dbReference>
<dbReference type="PROSITE" id="PS51934">
    <property type="entry name" value="LRAT"/>
    <property type="match status" value="1"/>
</dbReference>
<dbReference type="EMBL" id="AZBU02000010">
    <property type="protein sequence ID" value="TKR63109.1"/>
    <property type="molecule type" value="Genomic_DNA"/>
</dbReference>
<dbReference type="InterPro" id="IPR007053">
    <property type="entry name" value="LRAT_dom"/>
</dbReference>
<keyword evidence="2" id="KW-0808">Transferase</keyword>
<evidence type="ECO:0000256" key="3">
    <source>
        <dbReference type="ARBA" id="ARBA00022801"/>
    </source>
</evidence>
<keyword evidence="5" id="KW-1133">Transmembrane helix</keyword>
<dbReference type="GO" id="GO:0016410">
    <property type="term" value="F:N-acyltransferase activity"/>
    <property type="evidence" value="ECO:0007669"/>
    <property type="project" value="TreeGrafter"/>
</dbReference>
<evidence type="ECO:0000259" key="6">
    <source>
        <dbReference type="PROSITE" id="PS51934"/>
    </source>
</evidence>